<dbReference type="Pfam" id="PF00466">
    <property type="entry name" value="Ribosomal_L10"/>
    <property type="match status" value="1"/>
</dbReference>
<dbReference type="InterPro" id="IPR043141">
    <property type="entry name" value="Ribosomal_uL10-like_sf"/>
</dbReference>
<gene>
    <name evidence="5" type="primary">rplJ</name>
    <name evidence="6" type="ORF">A2840_01215</name>
</gene>
<dbReference type="NCBIfam" id="NF000955">
    <property type="entry name" value="PRK00099.1-1"/>
    <property type="match status" value="1"/>
</dbReference>
<dbReference type="InterPro" id="IPR001790">
    <property type="entry name" value="Ribosomal_uL10"/>
</dbReference>
<dbReference type="AlphaFoldDB" id="A0A1G1Y5M8"/>
<evidence type="ECO:0000256" key="2">
    <source>
        <dbReference type="ARBA" id="ARBA00022980"/>
    </source>
</evidence>
<reference evidence="6 7" key="1">
    <citation type="journal article" date="2016" name="Nat. Commun.">
        <title>Thousands of microbial genomes shed light on interconnected biogeochemical processes in an aquifer system.</title>
        <authorList>
            <person name="Anantharaman K."/>
            <person name="Brown C.T."/>
            <person name="Hug L.A."/>
            <person name="Sharon I."/>
            <person name="Castelle C.J."/>
            <person name="Probst A.J."/>
            <person name="Thomas B.C."/>
            <person name="Singh A."/>
            <person name="Wilkins M.J."/>
            <person name="Karaoz U."/>
            <person name="Brodie E.L."/>
            <person name="Williams K.H."/>
            <person name="Hubbard S.S."/>
            <person name="Banfield J.F."/>
        </authorList>
    </citation>
    <scope>NUCLEOTIDE SEQUENCE [LARGE SCALE GENOMIC DNA]</scope>
</reference>
<sequence length="174" mass="18887">MAKTRKEKEVAVKDYSEKLTNALGLVFANFDGLSVKDVEALRKKCREQGIDYVVAKKTLMKRALAEAGIEGIDPKQFEKGVASVFSFDDEVAAAKVVGQFAKDHEALQPIGGLLEKKFIDSAMVMQLSKLPSKTELLAKVVGSIQAPVSGFVNVLAGNLRNLVYVINAIKESKS</sequence>
<dbReference type="Proteomes" id="UP000178385">
    <property type="component" value="Unassembled WGS sequence"/>
</dbReference>
<comment type="function">
    <text evidence="5">Forms part of the ribosomal stalk, playing a central role in the interaction of the ribosome with GTP-bound translation factors.</text>
</comment>
<dbReference type="GO" id="GO:0006412">
    <property type="term" value="P:translation"/>
    <property type="evidence" value="ECO:0007669"/>
    <property type="project" value="UniProtKB-UniRule"/>
</dbReference>
<evidence type="ECO:0000256" key="4">
    <source>
        <dbReference type="ARBA" id="ARBA00035202"/>
    </source>
</evidence>
<dbReference type="PROSITE" id="PS01109">
    <property type="entry name" value="RIBOSOMAL_L10"/>
    <property type="match status" value="1"/>
</dbReference>
<dbReference type="EMBL" id="MHIG01000011">
    <property type="protein sequence ID" value="OGY47622.1"/>
    <property type="molecule type" value="Genomic_DNA"/>
</dbReference>
<evidence type="ECO:0000313" key="7">
    <source>
        <dbReference type="Proteomes" id="UP000178385"/>
    </source>
</evidence>
<evidence type="ECO:0000256" key="1">
    <source>
        <dbReference type="ARBA" id="ARBA00008889"/>
    </source>
</evidence>
<dbReference type="Gene3D" id="3.30.70.1730">
    <property type="match status" value="1"/>
</dbReference>
<evidence type="ECO:0000256" key="5">
    <source>
        <dbReference type="HAMAP-Rule" id="MF_00362"/>
    </source>
</evidence>
<keyword evidence="5" id="KW-0699">rRNA-binding</keyword>
<dbReference type="CDD" id="cd05797">
    <property type="entry name" value="Ribosomal_L10"/>
    <property type="match status" value="1"/>
</dbReference>
<keyword evidence="3 5" id="KW-0687">Ribonucleoprotein</keyword>
<dbReference type="GO" id="GO:0070180">
    <property type="term" value="F:large ribosomal subunit rRNA binding"/>
    <property type="evidence" value="ECO:0007669"/>
    <property type="project" value="UniProtKB-UniRule"/>
</dbReference>
<keyword evidence="2 5" id="KW-0689">Ribosomal protein</keyword>
<comment type="caution">
    <text evidence="6">The sequence shown here is derived from an EMBL/GenBank/DDBJ whole genome shotgun (WGS) entry which is preliminary data.</text>
</comment>
<keyword evidence="5" id="KW-0694">RNA-binding</keyword>
<dbReference type="InterPro" id="IPR022973">
    <property type="entry name" value="Ribosomal_uL10_bac"/>
</dbReference>
<proteinExistence type="inferred from homology"/>
<dbReference type="Gene3D" id="6.10.250.290">
    <property type="match status" value="1"/>
</dbReference>
<dbReference type="PANTHER" id="PTHR11560">
    <property type="entry name" value="39S RIBOSOMAL PROTEIN L10, MITOCHONDRIAL"/>
    <property type="match status" value="1"/>
</dbReference>
<organism evidence="6 7">
    <name type="scientific">Candidatus Buchananbacteria bacterium RIFCSPHIGHO2_01_FULL_47_11b</name>
    <dbReference type="NCBI Taxonomy" id="1797537"/>
    <lineage>
        <taxon>Bacteria</taxon>
        <taxon>Candidatus Buchananiibacteriota</taxon>
    </lineage>
</organism>
<dbReference type="GO" id="GO:0003735">
    <property type="term" value="F:structural constituent of ribosome"/>
    <property type="evidence" value="ECO:0007669"/>
    <property type="project" value="InterPro"/>
</dbReference>
<dbReference type="InterPro" id="IPR002363">
    <property type="entry name" value="Ribosomal_uL10_CS_bac"/>
</dbReference>
<dbReference type="GO" id="GO:0015934">
    <property type="term" value="C:large ribosomal subunit"/>
    <property type="evidence" value="ECO:0007669"/>
    <property type="project" value="InterPro"/>
</dbReference>
<name>A0A1G1Y5M8_9BACT</name>
<dbReference type="InterPro" id="IPR047865">
    <property type="entry name" value="Ribosomal_uL10_bac_type"/>
</dbReference>
<dbReference type="SUPFAM" id="SSF160369">
    <property type="entry name" value="Ribosomal protein L10-like"/>
    <property type="match status" value="1"/>
</dbReference>
<comment type="similarity">
    <text evidence="1 5">Belongs to the universal ribosomal protein uL10 family.</text>
</comment>
<dbReference type="HAMAP" id="MF_00362">
    <property type="entry name" value="Ribosomal_uL10"/>
    <property type="match status" value="1"/>
</dbReference>
<accession>A0A1G1Y5M8</accession>
<comment type="subunit">
    <text evidence="5">Part of the ribosomal stalk of the 50S ribosomal subunit. The N-terminus interacts with L11 and the large rRNA to form the base of the stalk. The C-terminus forms an elongated spine to which L12 dimers bind in a sequential fashion forming a multimeric L10(L12)X complex.</text>
</comment>
<protein>
    <recommendedName>
        <fullName evidence="4 5">Large ribosomal subunit protein uL10</fullName>
    </recommendedName>
</protein>
<evidence type="ECO:0000313" key="6">
    <source>
        <dbReference type="EMBL" id="OGY47622.1"/>
    </source>
</evidence>
<evidence type="ECO:0000256" key="3">
    <source>
        <dbReference type="ARBA" id="ARBA00023274"/>
    </source>
</evidence>